<dbReference type="InterPro" id="IPR051686">
    <property type="entry name" value="Lipoprotein_DolP"/>
</dbReference>
<dbReference type="EMBL" id="AP012320">
    <property type="protein sequence ID" value="BAL94356.1"/>
    <property type="molecule type" value="Genomic_DNA"/>
</dbReference>
<dbReference type="Pfam" id="PF04972">
    <property type="entry name" value="BON"/>
    <property type="match status" value="1"/>
</dbReference>
<keyword evidence="2" id="KW-0812">Transmembrane</keyword>
<protein>
    <recommendedName>
        <fullName evidence="3">BON domain-containing protein</fullName>
    </recommendedName>
</protein>
<proteinExistence type="predicted"/>
<evidence type="ECO:0000313" key="5">
    <source>
        <dbReference type="Proteomes" id="UP000007883"/>
    </source>
</evidence>
<dbReference type="AlphaFoldDB" id="I0HMW9"/>
<dbReference type="Proteomes" id="UP000007883">
    <property type="component" value="Chromosome"/>
</dbReference>
<dbReference type="RefSeq" id="WP_014427227.1">
    <property type="nucleotide sequence ID" value="NC_017075.1"/>
</dbReference>
<accession>I0HMW9</accession>
<evidence type="ECO:0000256" key="2">
    <source>
        <dbReference type="SAM" id="Phobius"/>
    </source>
</evidence>
<name>I0HMW9_RUBGI</name>
<keyword evidence="2" id="KW-1133">Transmembrane helix</keyword>
<keyword evidence="2" id="KW-0472">Membrane</keyword>
<feature type="region of interest" description="Disordered" evidence="1">
    <location>
        <begin position="1"/>
        <end position="21"/>
    </location>
</feature>
<evidence type="ECO:0000313" key="4">
    <source>
        <dbReference type="EMBL" id="BAL94356.1"/>
    </source>
</evidence>
<dbReference type="PANTHER" id="PTHR34606">
    <property type="entry name" value="BON DOMAIN-CONTAINING PROTEIN"/>
    <property type="match status" value="1"/>
</dbReference>
<dbReference type="PROSITE" id="PS50914">
    <property type="entry name" value="BON"/>
    <property type="match status" value="1"/>
</dbReference>
<dbReference type="HOGENOM" id="CLU_121933_1_0_4"/>
<evidence type="ECO:0000259" key="3">
    <source>
        <dbReference type="PROSITE" id="PS50914"/>
    </source>
</evidence>
<dbReference type="eggNOG" id="COG2823">
    <property type="taxonomic scope" value="Bacteria"/>
</dbReference>
<sequence length="192" mass="19758">MSTTLHDTETSALRRDAARAEADAARARADAEAMRARRPLPRRRWPGLLAALLVGAAIGALLMSNHYDDRTLGQRLDAGLAAAGDQVRGGTAELRQDAREAARDGALATERATANAAGAVGDARITTAVKAALATDPALSALRIDVTTEAGVVRLEGPAPDAAARERATTLAAAPDGVVRVDNRLVVGGAAR</sequence>
<organism evidence="4 5">
    <name type="scientific">Rubrivivax gelatinosus (strain NBRC 100245 / IL144)</name>
    <dbReference type="NCBI Taxonomy" id="983917"/>
    <lineage>
        <taxon>Bacteria</taxon>
        <taxon>Pseudomonadati</taxon>
        <taxon>Pseudomonadota</taxon>
        <taxon>Betaproteobacteria</taxon>
        <taxon>Burkholderiales</taxon>
        <taxon>Sphaerotilaceae</taxon>
        <taxon>Rubrivivax</taxon>
    </lineage>
</organism>
<dbReference type="PANTHER" id="PTHR34606:SF15">
    <property type="entry name" value="BON DOMAIN-CONTAINING PROTEIN"/>
    <property type="match status" value="1"/>
</dbReference>
<dbReference type="InterPro" id="IPR007055">
    <property type="entry name" value="BON_dom"/>
</dbReference>
<dbReference type="PATRIC" id="fig|983917.3.peg.990"/>
<evidence type="ECO:0000256" key="1">
    <source>
        <dbReference type="SAM" id="MobiDB-lite"/>
    </source>
</evidence>
<keyword evidence="5" id="KW-1185">Reference proteome</keyword>
<dbReference type="KEGG" id="rge:RGE_10150"/>
<dbReference type="STRING" id="983917.RGE_10150"/>
<feature type="domain" description="BON" evidence="3">
    <location>
        <begin position="121"/>
        <end position="189"/>
    </location>
</feature>
<gene>
    <name evidence="4" type="ordered locus">RGE_10150</name>
</gene>
<dbReference type="SMART" id="SM00749">
    <property type="entry name" value="BON"/>
    <property type="match status" value="1"/>
</dbReference>
<dbReference type="InterPro" id="IPR014004">
    <property type="entry name" value="Transpt-assoc_nodulatn_dom_bac"/>
</dbReference>
<feature type="transmembrane region" description="Helical" evidence="2">
    <location>
        <begin position="45"/>
        <end position="63"/>
    </location>
</feature>
<reference evidence="4 5" key="1">
    <citation type="journal article" date="2012" name="J. Bacteriol.">
        <title>Complete genome sequence of phototrophic betaproteobacterium Rubrivivax gelatinosus IL144.</title>
        <authorList>
            <person name="Nagashima S."/>
            <person name="Kamimura A."/>
            <person name="Shimizu T."/>
            <person name="Nakamura-isaki S."/>
            <person name="Aono E."/>
            <person name="Sakamoto K."/>
            <person name="Ichikawa N."/>
            <person name="Nakazawa H."/>
            <person name="Sekine M."/>
            <person name="Yamazaki S."/>
            <person name="Fujita N."/>
            <person name="Shimada K."/>
            <person name="Hanada S."/>
            <person name="Nagashima K.V.P."/>
        </authorList>
    </citation>
    <scope>NUCLEOTIDE SEQUENCE [LARGE SCALE GENOMIC DNA]</scope>
    <source>
        <strain evidence="5">NBRC 100245 / IL144</strain>
    </source>
</reference>
<dbReference type="Gene3D" id="3.30.1340.30">
    <property type="match status" value="1"/>
</dbReference>